<feature type="compositionally biased region" description="Low complexity" evidence="1">
    <location>
        <begin position="189"/>
        <end position="202"/>
    </location>
</feature>
<dbReference type="EMBL" id="SPUK01000003">
    <property type="protein sequence ID" value="TQV98462.1"/>
    <property type="molecule type" value="Genomic_DNA"/>
</dbReference>
<evidence type="ECO:0000256" key="1">
    <source>
        <dbReference type="SAM" id="MobiDB-lite"/>
    </source>
</evidence>
<protein>
    <submittedName>
        <fullName evidence="2">F-box domain-containing protein</fullName>
    </submittedName>
</protein>
<proteinExistence type="predicted"/>
<feature type="region of interest" description="Disordered" evidence="1">
    <location>
        <begin position="55"/>
        <end position="104"/>
    </location>
</feature>
<evidence type="ECO:0000313" key="2">
    <source>
        <dbReference type="EMBL" id="TQV98462.1"/>
    </source>
</evidence>
<feature type="compositionally biased region" description="Low complexity" evidence="1">
    <location>
        <begin position="74"/>
        <end position="104"/>
    </location>
</feature>
<dbReference type="SUPFAM" id="SSF52047">
    <property type="entry name" value="RNI-like"/>
    <property type="match status" value="1"/>
</dbReference>
<dbReference type="InterPro" id="IPR032675">
    <property type="entry name" value="LRR_dom_sf"/>
</dbReference>
<name>A0A545V9R7_9HYPO</name>
<gene>
    <name evidence="2" type="ORF">IF1G_02542</name>
</gene>
<feature type="region of interest" description="Disordered" evidence="1">
    <location>
        <begin position="418"/>
        <end position="439"/>
    </location>
</feature>
<sequence>MSPATLAVKPMHPPAFETIPELAPVLEYASGGANTTDNYNSPTFSFPESKPLSLSLSLSSSSSSHTKSPKRVESISLGRRISRRLSAGSSSSSTSSSSSITLARSQLPPLNTTLPIPIAAYPMYSGLQTAPSNTGGMPNTTTTVTTAMSRRGQHETRSLNRPRKISASYERTGSSASARSPYEAHQQRRYQQQQQYHQQQQQYIAPYQSPTSGSPVSLMPRIEQRLSPEPDELFGTLPGEVLEVVLEWLKELHLDPESTSCATCWARDLCSLSLASRKWSEVARLSLYQDVHIIGEDSAAHRKRFKLAQGCRMTLLRRTLRANGRLAATVRSLRVPAPVGESRDAATTRSKALGGLSPKEAYENRVAALVMACPNLEVLAGPVATYNHNTFSRITHALSTRKNLKTMNWHIEASEPAAASYSGGGRTGSSHDLARPGSASRGAAALASSMLPPPPLNAAQETTFLGHHRGWASLASLSVHCQPGASLAPATLLQRALTCLPALQHLHLSRVPADAFGDATLLSLPPLRSLTLAHTPGVTAAGLSAFATRPNSHGLRSLQLRHAPLTSLPALARLLSHLPSLASLALVQDFAPLMPSDGDAFALWMMPYLASRTLVRLHWDIVARHGHGHGRGVSDADDILARSIEAGGFPALRTLRAPSDPDGIFQQLCRPLEAIATSADRIWANGGRCGSSHGRAASISSSSLVSPTLSGFGGGFGGLPKSATAASLPTGSSFAAPLPHGTDLRAARIAAQARLDDARPRFRFQVKVLSEEGLLVDDFGLGGYVGTVGSPIDYWLRPDVGSCDERGGLVDVPDLASPGGEALVDDDYYDDDNSANSASNGASVTGCTGGWNWREGVVVADRKEKERWWHTERGRWVRPRLDY</sequence>
<evidence type="ECO:0000313" key="3">
    <source>
        <dbReference type="Proteomes" id="UP000315783"/>
    </source>
</evidence>
<dbReference type="AlphaFoldDB" id="A0A545V9R7"/>
<reference evidence="2 3" key="1">
    <citation type="journal article" date="2019" name="Appl. Microbiol. Biotechnol.">
        <title>Genome sequence of Isaria javanica and comparative genome analysis insights into family S53 peptidase evolution in fungal entomopathogens.</title>
        <authorList>
            <person name="Lin R."/>
            <person name="Zhang X."/>
            <person name="Xin B."/>
            <person name="Zou M."/>
            <person name="Gao Y."/>
            <person name="Qin F."/>
            <person name="Hu Q."/>
            <person name="Xie B."/>
            <person name="Cheng X."/>
        </authorList>
    </citation>
    <scope>NUCLEOTIDE SEQUENCE [LARGE SCALE GENOMIC DNA]</scope>
    <source>
        <strain evidence="2 3">IJ1G</strain>
    </source>
</reference>
<organism evidence="2 3">
    <name type="scientific">Cordyceps javanica</name>
    <dbReference type="NCBI Taxonomy" id="43265"/>
    <lineage>
        <taxon>Eukaryota</taxon>
        <taxon>Fungi</taxon>
        <taxon>Dikarya</taxon>
        <taxon>Ascomycota</taxon>
        <taxon>Pezizomycotina</taxon>
        <taxon>Sordariomycetes</taxon>
        <taxon>Hypocreomycetidae</taxon>
        <taxon>Hypocreales</taxon>
        <taxon>Cordycipitaceae</taxon>
        <taxon>Cordyceps</taxon>
    </lineage>
</organism>
<feature type="compositionally biased region" description="Low complexity" evidence="1">
    <location>
        <begin position="55"/>
        <end position="64"/>
    </location>
</feature>
<comment type="caution">
    <text evidence="2">The sequence shown here is derived from an EMBL/GenBank/DDBJ whole genome shotgun (WGS) entry which is preliminary data.</text>
</comment>
<feature type="compositionally biased region" description="Polar residues" evidence="1">
    <location>
        <begin position="169"/>
        <end position="178"/>
    </location>
</feature>
<keyword evidence="3" id="KW-1185">Reference proteome</keyword>
<feature type="region of interest" description="Disordered" evidence="1">
    <location>
        <begin position="145"/>
        <end position="202"/>
    </location>
</feature>
<dbReference type="Proteomes" id="UP000315783">
    <property type="component" value="Unassembled WGS sequence"/>
</dbReference>
<dbReference type="Gene3D" id="3.80.10.10">
    <property type="entry name" value="Ribonuclease Inhibitor"/>
    <property type="match status" value="1"/>
</dbReference>
<dbReference type="STRING" id="43265.A0A545V9R7"/>
<dbReference type="CDD" id="cd09917">
    <property type="entry name" value="F-box_SF"/>
    <property type="match status" value="1"/>
</dbReference>
<accession>A0A545V9R7</accession>
<dbReference type="OrthoDB" id="3210378at2759"/>